<reference evidence="5" key="1">
    <citation type="submission" date="2018-06" db="EMBL/GenBank/DDBJ databases">
        <authorList>
            <person name="Zhirakovskaya E."/>
        </authorList>
    </citation>
    <scope>NUCLEOTIDE SEQUENCE</scope>
</reference>
<evidence type="ECO:0000256" key="3">
    <source>
        <dbReference type="ARBA" id="ARBA00023237"/>
    </source>
</evidence>
<dbReference type="GO" id="GO:0009279">
    <property type="term" value="C:cell outer membrane"/>
    <property type="evidence" value="ECO:0007669"/>
    <property type="project" value="UniProtKB-SubCell"/>
</dbReference>
<dbReference type="PRINTS" id="PR01021">
    <property type="entry name" value="OMPADOMAIN"/>
</dbReference>
<feature type="domain" description="OmpA-like" evidence="4">
    <location>
        <begin position="95"/>
        <end position="209"/>
    </location>
</feature>
<dbReference type="Gene3D" id="3.30.1330.60">
    <property type="entry name" value="OmpA-like domain"/>
    <property type="match status" value="1"/>
</dbReference>
<dbReference type="InterPro" id="IPR036737">
    <property type="entry name" value="OmpA-like_sf"/>
</dbReference>
<dbReference type="InterPro" id="IPR006665">
    <property type="entry name" value="OmpA-like"/>
</dbReference>
<dbReference type="PROSITE" id="PS51257">
    <property type="entry name" value="PROKAR_LIPOPROTEIN"/>
    <property type="match status" value="1"/>
</dbReference>
<name>A0A3B0ZVW9_9ZZZZ</name>
<accession>A0A3B0ZVW9</accession>
<dbReference type="InterPro" id="IPR050330">
    <property type="entry name" value="Bact_OuterMem_StrucFunc"/>
</dbReference>
<dbReference type="Pfam" id="PF00691">
    <property type="entry name" value="OmpA"/>
    <property type="match status" value="1"/>
</dbReference>
<dbReference type="PROSITE" id="PS51123">
    <property type="entry name" value="OMPA_2"/>
    <property type="match status" value="1"/>
</dbReference>
<gene>
    <name evidence="5" type="ORF">MNBD_GAMMA21-1065</name>
</gene>
<evidence type="ECO:0000256" key="2">
    <source>
        <dbReference type="ARBA" id="ARBA00023136"/>
    </source>
</evidence>
<dbReference type="EMBL" id="UOFR01000012">
    <property type="protein sequence ID" value="VAW91507.1"/>
    <property type="molecule type" value="Genomic_DNA"/>
</dbReference>
<dbReference type="PANTHER" id="PTHR30329:SF21">
    <property type="entry name" value="LIPOPROTEIN YIAD-RELATED"/>
    <property type="match status" value="1"/>
</dbReference>
<evidence type="ECO:0000313" key="5">
    <source>
        <dbReference type="EMBL" id="VAW91507.1"/>
    </source>
</evidence>
<keyword evidence="3" id="KW-0998">Cell outer membrane</keyword>
<dbReference type="AlphaFoldDB" id="A0A3B0ZVW9"/>
<sequence length="214" mass="23489">MNLIFNKKLIARNITLALAIGVITTGCAGNSPQQTQTSKVEKMPVEQTIATADSENISKPELAENNSDIVNAVEVEAKIETNSAASVIPYPDIDISENTRPGQLNFQFGFDKAELSDDDANILKQHAKFLVDNPEVVLNVNGHTDHYGPKVYNEYLSKKRADAVAKILIEAGVSESQIQISALANSEPLLDVDNTRMNRRVELKYTEMNMVSAE</sequence>
<protein>
    <recommendedName>
        <fullName evidence="4">OmpA-like domain-containing protein</fullName>
    </recommendedName>
</protein>
<dbReference type="PANTHER" id="PTHR30329">
    <property type="entry name" value="STATOR ELEMENT OF FLAGELLAR MOTOR COMPLEX"/>
    <property type="match status" value="1"/>
</dbReference>
<comment type="subcellular location">
    <subcellularLocation>
        <location evidence="1">Cell outer membrane</location>
    </subcellularLocation>
</comment>
<evidence type="ECO:0000259" key="4">
    <source>
        <dbReference type="PROSITE" id="PS51123"/>
    </source>
</evidence>
<evidence type="ECO:0000256" key="1">
    <source>
        <dbReference type="ARBA" id="ARBA00004442"/>
    </source>
</evidence>
<organism evidence="5">
    <name type="scientific">hydrothermal vent metagenome</name>
    <dbReference type="NCBI Taxonomy" id="652676"/>
    <lineage>
        <taxon>unclassified sequences</taxon>
        <taxon>metagenomes</taxon>
        <taxon>ecological metagenomes</taxon>
    </lineage>
</organism>
<keyword evidence="2" id="KW-0472">Membrane</keyword>
<dbReference type="InterPro" id="IPR006664">
    <property type="entry name" value="OMP_bac"/>
</dbReference>
<proteinExistence type="predicted"/>
<dbReference type="CDD" id="cd07185">
    <property type="entry name" value="OmpA_C-like"/>
    <property type="match status" value="1"/>
</dbReference>
<dbReference type="SUPFAM" id="SSF103088">
    <property type="entry name" value="OmpA-like"/>
    <property type="match status" value="1"/>
</dbReference>